<dbReference type="GO" id="GO:0006207">
    <property type="term" value="P:'de novo' pyrimidine nucleobase biosynthetic process"/>
    <property type="evidence" value="ECO:0007669"/>
    <property type="project" value="InterPro"/>
</dbReference>
<dbReference type="InterPro" id="IPR013785">
    <property type="entry name" value="Aldolase_TIM"/>
</dbReference>
<dbReference type="SUPFAM" id="SSF51366">
    <property type="entry name" value="Ribulose-phoshate binding barrel"/>
    <property type="match status" value="1"/>
</dbReference>
<organism evidence="3">
    <name type="scientific">Candidatus Methanophagaceae archaeon ANME-1 ERB6</name>
    <dbReference type="NCBI Taxonomy" id="2759912"/>
    <lineage>
        <taxon>Archaea</taxon>
        <taxon>Methanobacteriati</taxon>
        <taxon>Methanobacteriota</taxon>
        <taxon>Stenosarchaea group</taxon>
        <taxon>Methanomicrobia</taxon>
        <taxon>Candidatus Methanophagales</taxon>
        <taxon>Candidatus Methanophagaceae</taxon>
    </lineage>
</organism>
<reference evidence="3" key="1">
    <citation type="submission" date="2020-06" db="EMBL/GenBank/DDBJ databases">
        <title>Unique genomic features of the anaerobic methanotrophic archaea.</title>
        <authorList>
            <person name="Chadwick G.L."/>
            <person name="Skennerton C.T."/>
            <person name="Laso-Perez R."/>
            <person name="Leu A.O."/>
            <person name="Speth D.R."/>
            <person name="Yu H."/>
            <person name="Morgan-Lang C."/>
            <person name="Hatzenpichler R."/>
            <person name="Goudeau D."/>
            <person name="Malmstrom R."/>
            <person name="Brazelton W.J."/>
            <person name="Woyke T."/>
            <person name="Hallam S.J."/>
            <person name="Tyson G.W."/>
            <person name="Wegener G."/>
            <person name="Boetius A."/>
            <person name="Orphan V."/>
        </authorList>
    </citation>
    <scope>NUCLEOTIDE SEQUENCE</scope>
</reference>
<dbReference type="InterPro" id="IPR011060">
    <property type="entry name" value="RibuloseP-bd_barrel"/>
</dbReference>
<dbReference type="GO" id="GO:0004590">
    <property type="term" value="F:orotidine-5'-phosphate decarboxylase activity"/>
    <property type="evidence" value="ECO:0007669"/>
    <property type="project" value="UniProtKB-EC"/>
</dbReference>
<proteinExistence type="predicted"/>
<dbReference type="EC" id="4.1.1.23" evidence="3"/>
<dbReference type="InterPro" id="IPR001754">
    <property type="entry name" value="OMPdeCOase_dom"/>
</dbReference>
<evidence type="ECO:0000313" key="3">
    <source>
        <dbReference type="EMBL" id="QNO50944.1"/>
    </source>
</evidence>
<dbReference type="Pfam" id="PF00215">
    <property type="entry name" value="OMPdecase"/>
    <property type="match status" value="1"/>
</dbReference>
<dbReference type="Gene3D" id="3.20.20.70">
    <property type="entry name" value="Aldolase class I"/>
    <property type="match status" value="1"/>
</dbReference>
<evidence type="ECO:0000256" key="1">
    <source>
        <dbReference type="ARBA" id="ARBA00023239"/>
    </source>
</evidence>
<accession>A0A7G9YSG0</accession>
<keyword evidence="1 3" id="KW-0456">Lyase</keyword>
<protein>
    <submittedName>
        <fullName evidence="3">Orotidine 5'-phosphate decarboxylase</fullName>
        <ecNumber evidence="3">4.1.1.23</ecNumber>
    </submittedName>
</protein>
<feature type="domain" description="Orotidine 5'-phosphate decarboxylase" evidence="2">
    <location>
        <begin position="10"/>
        <end position="231"/>
    </location>
</feature>
<name>A0A7G9YSG0_9EURY</name>
<sequence length="239" mass="25825">MAKLFHLTQGVIPACDVTTIEEFQTLIERTCSIEGIAGYKVGCTLALRYGLPKLTEIAAEQTDLPVIYDHQKAGTDIPAMGDKFAEVCAKAGVKAVIIFPMAGPATEKAFIEAIFKNGLVPWVGGEMTHEKYLHREGGFIDADAPKEIYKIAAECGVEYFVAPGSKPSIVAEYNRFLSKIVNEPKFCMPGIGSQGGAISKAFEAVKGKEAYAIIGSAIYKSRDIEGAARRFCKEAMAFL</sequence>
<dbReference type="SMART" id="SM00934">
    <property type="entry name" value="OMPdecase"/>
    <property type="match status" value="1"/>
</dbReference>
<dbReference type="EMBL" id="MT631456">
    <property type="protein sequence ID" value="QNO50944.1"/>
    <property type="molecule type" value="Genomic_DNA"/>
</dbReference>
<gene>
    <name evidence="3" type="primary">pyrF</name>
    <name evidence="3" type="ORF">BBGANOMO_00018</name>
</gene>
<evidence type="ECO:0000259" key="2">
    <source>
        <dbReference type="SMART" id="SM00934"/>
    </source>
</evidence>
<dbReference type="AlphaFoldDB" id="A0A7G9YSG0"/>